<evidence type="ECO:0000313" key="3">
    <source>
        <dbReference type="EMBL" id="XCI81382.1"/>
    </source>
</evidence>
<organism evidence="3">
    <name type="scientific">Xanthomonas indica</name>
    <dbReference type="NCBI Taxonomy" id="2912242"/>
    <lineage>
        <taxon>Bacteria</taxon>
        <taxon>Pseudomonadati</taxon>
        <taxon>Pseudomonadota</taxon>
        <taxon>Gammaproteobacteria</taxon>
        <taxon>Lysobacterales</taxon>
        <taxon>Lysobacteraceae</taxon>
        <taxon>Xanthomonas</taxon>
    </lineage>
</organism>
<evidence type="ECO:0000256" key="1">
    <source>
        <dbReference type="SAM" id="MobiDB-lite"/>
    </source>
</evidence>
<feature type="compositionally biased region" description="Low complexity" evidence="1">
    <location>
        <begin position="98"/>
        <end position="127"/>
    </location>
</feature>
<accession>A0AAU8I7L7</accession>
<dbReference type="Proteomes" id="UP001430647">
    <property type="component" value="Unassembled WGS sequence"/>
</dbReference>
<dbReference type="EMBL" id="JAKJPQ010000009">
    <property type="protein sequence ID" value="MCI2262203.1"/>
    <property type="molecule type" value="Genomic_DNA"/>
</dbReference>
<evidence type="ECO:0000313" key="4">
    <source>
        <dbReference type="Proteomes" id="UP001430647"/>
    </source>
</evidence>
<feature type="region of interest" description="Disordered" evidence="1">
    <location>
        <begin position="25"/>
        <end position="44"/>
    </location>
</feature>
<reference evidence="3" key="3">
    <citation type="submission" date="2023-08" db="EMBL/GenBank/DDBJ databases">
        <title>Complete genome sequence of Xanthomonas indica.</title>
        <authorList>
            <person name="Patil P.B."/>
            <person name="Rana R."/>
        </authorList>
    </citation>
    <scope>NUCLEOTIDE SEQUENCE</scope>
    <source>
        <strain evidence="3">PPL560</strain>
    </source>
</reference>
<dbReference type="RefSeq" id="WP_242160165.1">
    <property type="nucleotide sequence ID" value="NZ_CP131914.1"/>
</dbReference>
<reference evidence="2" key="2">
    <citation type="submission" date="2022-01" db="EMBL/GenBank/DDBJ databases">
        <authorList>
            <person name="Rana R."/>
            <person name="Patil P.B."/>
        </authorList>
    </citation>
    <scope>NUCLEOTIDE SEQUENCE</scope>
    <source>
        <strain evidence="2">PPL560</strain>
    </source>
</reference>
<proteinExistence type="predicted"/>
<name>A0AAU8I7L7_9XANT</name>
<dbReference type="EMBL" id="CP131914">
    <property type="protein sequence ID" value="XCI81382.1"/>
    <property type="molecule type" value="Genomic_DNA"/>
</dbReference>
<dbReference type="KEGG" id="xin:Q7W82_04275"/>
<protein>
    <submittedName>
        <fullName evidence="3">Uncharacterized protein</fullName>
    </submittedName>
</protein>
<dbReference type="AlphaFoldDB" id="A0AAU8I7L7"/>
<evidence type="ECO:0000313" key="2">
    <source>
        <dbReference type="EMBL" id="MCI2262203.1"/>
    </source>
</evidence>
<reference evidence="2 4" key="1">
    <citation type="journal article" date="2022" name="Curr. Microbiol.">
        <title>Xanthomonas indica sp. nov., a Novel Member of Non-Pathogenic Xanthomonas Community from Healthy Rice Seeds.</title>
        <authorList>
            <person name="Rana R."/>
            <person name="Madhavan V.N."/>
            <person name="Saroha T."/>
            <person name="Bansal K."/>
            <person name="Kaur A."/>
            <person name="Sonti R.V."/>
            <person name="Patel H.K."/>
            <person name="Patil P.B."/>
        </authorList>
    </citation>
    <scope>NUCLEOTIDE SEQUENCE [LARGE SCALE GENOMIC DNA]</scope>
    <source>
        <strain evidence="2 4">PPL560</strain>
    </source>
</reference>
<keyword evidence="4" id="KW-1185">Reference proteome</keyword>
<sequence>MAIDTALSPLGTVTPYGASPYGFSSPGASSDAAQAGNPVVSSNDPAAVQQAVELSGDASVIFSLGGLAGTIPADTGLTYNAAGLFNSIVSAGPSDARSTTTTGTSGSSTDPSTSTSGTGTATSTTTSPYPTLDQATQTYDEGLLGTISAPPSMPGLYNANGVFSSQGLSPQLSSLLQSNPSLSGTVTGDLLNQGIVGGLIDTTA</sequence>
<feature type="region of interest" description="Disordered" evidence="1">
    <location>
        <begin position="90"/>
        <end position="133"/>
    </location>
</feature>
<gene>
    <name evidence="2" type="ORF">L3V74_11680</name>
    <name evidence="3" type="ORF">Q7W82_04275</name>
</gene>